<keyword evidence="1" id="KW-0812">Transmembrane</keyword>
<sequence>MAGAADQPPATGRRLVAPLVARGALLVLLLFLVYLQALEYRAQPVLSAMTRRRVAFPRLTLCPEGEMRDPLMLELYRQMAAGNLSVAEYYRRSTLDMRDFQLNVMRVLGELATGESWNDREVAIPGEGQFGAWRERYYLSNEYDGLGLTPLRCVTFEPSDRLHGFRSYGTVDVELVLRVPVPFFKRHGGDEMGMFGEGRRTYRLYVHGPEEPSVGDLARGGEYPRTPFVPVPPGGGVVIYQVTSRQRRLANVRRRPCRSEPGYSPARCLKECQWRRLAAHTGCRLPHMVSVGVYLPETSGPLDHLPACRRLVQLDAYQGGNLFVGAGNTEGCPLSFEWNHGEDTYHLRSDQLSLGSSTLNTCLVYVKLQVDLLAERVEESLAMKEATLLANIGGFVGVVTGASLFAVVAVLEHLVRWVVSRRRRKGPVGREEIHYPPAGVVEVWREPHHVETFPQNGRPRDVRIWLR</sequence>
<protein>
    <submittedName>
        <fullName evidence="2">Uncharacterized protein</fullName>
    </submittedName>
</protein>
<feature type="transmembrane region" description="Helical" evidence="1">
    <location>
        <begin position="388"/>
        <end position="415"/>
    </location>
</feature>
<dbReference type="Proteomes" id="UP000440578">
    <property type="component" value="Unassembled WGS sequence"/>
</dbReference>
<keyword evidence="1" id="KW-1133">Transmembrane helix</keyword>
<dbReference type="AlphaFoldDB" id="A0A6A4VPV1"/>
<evidence type="ECO:0000313" key="3">
    <source>
        <dbReference type="Proteomes" id="UP000440578"/>
    </source>
</evidence>
<keyword evidence="3" id="KW-1185">Reference proteome</keyword>
<proteinExistence type="predicted"/>
<name>A0A6A4VPV1_AMPAM</name>
<dbReference type="EMBL" id="VIIS01001799">
    <property type="protein sequence ID" value="KAF0292712.1"/>
    <property type="molecule type" value="Genomic_DNA"/>
</dbReference>
<comment type="caution">
    <text evidence="2">The sequence shown here is derived from an EMBL/GenBank/DDBJ whole genome shotgun (WGS) entry which is preliminary data.</text>
</comment>
<feature type="transmembrane region" description="Helical" evidence="1">
    <location>
        <begin position="15"/>
        <end position="35"/>
    </location>
</feature>
<keyword evidence="1" id="KW-0472">Membrane</keyword>
<accession>A0A6A4VPV1</accession>
<evidence type="ECO:0000256" key="1">
    <source>
        <dbReference type="SAM" id="Phobius"/>
    </source>
</evidence>
<organism evidence="2 3">
    <name type="scientific">Amphibalanus amphitrite</name>
    <name type="common">Striped barnacle</name>
    <name type="synonym">Balanus amphitrite</name>
    <dbReference type="NCBI Taxonomy" id="1232801"/>
    <lineage>
        <taxon>Eukaryota</taxon>
        <taxon>Metazoa</taxon>
        <taxon>Ecdysozoa</taxon>
        <taxon>Arthropoda</taxon>
        <taxon>Crustacea</taxon>
        <taxon>Multicrustacea</taxon>
        <taxon>Cirripedia</taxon>
        <taxon>Thoracica</taxon>
        <taxon>Thoracicalcarea</taxon>
        <taxon>Balanomorpha</taxon>
        <taxon>Balanoidea</taxon>
        <taxon>Balanidae</taxon>
        <taxon>Amphibalaninae</taxon>
        <taxon>Amphibalanus</taxon>
    </lineage>
</organism>
<evidence type="ECO:0000313" key="2">
    <source>
        <dbReference type="EMBL" id="KAF0292712.1"/>
    </source>
</evidence>
<reference evidence="2 3" key="1">
    <citation type="submission" date="2019-07" db="EMBL/GenBank/DDBJ databases">
        <title>Draft genome assembly of a fouling barnacle, Amphibalanus amphitrite (Darwin, 1854): The first reference genome for Thecostraca.</title>
        <authorList>
            <person name="Kim W."/>
        </authorList>
    </citation>
    <scope>NUCLEOTIDE SEQUENCE [LARGE SCALE GENOMIC DNA]</scope>
    <source>
        <strain evidence="2">SNU_AA5</strain>
        <tissue evidence="2">Soma without cirri and trophi</tissue>
    </source>
</reference>
<gene>
    <name evidence="2" type="ORF">FJT64_009331</name>
</gene>